<proteinExistence type="inferred from homology"/>
<evidence type="ECO:0000256" key="9">
    <source>
        <dbReference type="ARBA" id="ARBA00023065"/>
    </source>
</evidence>
<keyword evidence="5" id="KW-0997">Cell inner membrane</keyword>
<dbReference type="RefSeq" id="WP_254577686.1">
    <property type="nucleotide sequence ID" value="NZ_CP100595.1"/>
</dbReference>
<comment type="similarity">
    <text evidence="2">Belongs to the CorA metal ion transporter (MIT) (TC 1.A.35) family.</text>
</comment>
<accession>A0ABY5E784</accession>
<feature type="coiled-coil region" evidence="11">
    <location>
        <begin position="150"/>
        <end position="177"/>
    </location>
</feature>
<dbReference type="Proteomes" id="UP001060012">
    <property type="component" value="Chromosome"/>
</dbReference>
<evidence type="ECO:0000256" key="10">
    <source>
        <dbReference type="ARBA" id="ARBA00023136"/>
    </source>
</evidence>
<dbReference type="InterPro" id="IPR045863">
    <property type="entry name" value="CorA_TM1_TM2"/>
</dbReference>
<name>A0ABY5E784_9BACT</name>
<evidence type="ECO:0000256" key="11">
    <source>
        <dbReference type="SAM" id="Coils"/>
    </source>
</evidence>
<feature type="transmembrane region" description="Helical" evidence="12">
    <location>
        <begin position="263"/>
        <end position="285"/>
    </location>
</feature>
<dbReference type="SUPFAM" id="SSF143865">
    <property type="entry name" value="CorA soluble domain-like"/>
    <property type="match status" value="1"/>
</dbReference>
<evidence type="ECO:0000256" key="3">
    <source>
        <dbReference type="ARBA" id="ARBA00022448"/>
    </source>
</evidence>
<feature type="coiled-coil region" evidence="11">
    <location>
        <begin position="223"/>
        <end position="250"/>
    </location>
</feature>
<evidence type="ECO:0000256" key="5">
    <source>
        <dbReference type="ARBA" id="ARBA00022519"/>
    </source>
</evidence>
<keyword evidence="10 12" id="KW-0472">Membrane</keyword>
<evidence type="ECO:0000256" key="7">
    <source>
        <dbReference type="ARBA" id="ARBA00022833"/>
    </source>
</evidence>
<evidence type="ECO:0000256" key="12">
    <source>
        <dbReference type="SAM" id="Phobius"/>
    </source>
</evidence>
<sequence>MEEKKGLIYAYLLDKQGGAREISLEDYTNRKEDELIWLHFNYTNDESINWLENESGLDEVVINALLTPETRPRTVFLEDSILIALRGINFNINSEPEDMVSLRVFINENTIITSKKRNMLSVSEIAKELQSKKGVKSSSEFLITLTDKITSKMQETIDDLEENSLDLEENILSDENVNIKTEISSFRKELLSLKRYLYPQKDALNKLCFNSISWLSDYDKIKLKEVTDHLIRYIEEIETLKDKLSLIQEEFTNKISEQMNQRVYILSIVSAIFLPLGFFTGLFGINVGGIPGVEDKNAFNIFLVALVILLIIQLIIFKKKKWI</sequence>
<dbReference type="Gene3D" id="1.20.58.340">
    <property type="entry name" value="Magnesium transport protein CorA, transmembrane region"/>
    <property type="match status" value="2"/>
</dbReference>
<keyword evidence="14" id="KW-1185">Reference proteome</keyword>
<keyword evidence="8 12" id="KW-1133">Transmembrane helix</keyword>
<protein>
    <submittedName>
        <fullName evidence="13">Zinc transporter ZntB</fullName>
    </submittedName>
</protein>
<keyword evidence="7" id="KW-0862">Zinc</keyword>
<dbReference type="InterPro" id="IPR002523">
    <property type="entry name" value="MgTranspt_CorA/ZnTranspt_ZntB"/>
</dbReference>
<dbReference type="Pfam" id="PF01544">
    <property type="entry name" value="CorA"/>
    <property type="match status" value="1"/>
</dbReference>
<organism evidence="13 14">
    <name type="scientific">Arcobacter roscoffensis</name>
    <dbReference type="NCBI Taxonomy" id="2961520"/>
    <lineage>
        <taxon>Bacteria</taxon>
        <taxon>Pseudomonadati</taxon>
        <taxon>Campylobacterota</taxon>
        <taxon>Epsilonproteobacteria</taxon>
        <taxon>Campylobacterales</taxon>
        <taxon>Arcobacteraceae</taxon>
        <taxon>Arcobacter</taxon>
    </lineage>
</organism>
<keyword evidence="4" id="KW-1003">Cell membrane</keyword>
<feature type="transmembrane region" description="Helical" evidence="12">
    <location>
        <begin position="297"/>
        <end position="317"/>
    </location>
</feature>
<keyword evidence="3" id="KW-0813">Transport</keyword>
<keyword evidence="6 12" id="KW-0812">Transmembrane</keyword>
<keyword evidence="9" id="KW-0406">Ion transport</keyword>
<comment type="subcellular location">
    <subcellularLocation>
        <location evidence="1">Cell membrane</location>
        <topology evidence="1">Multi-pass membrane protein</topology>
    </subcellularLocation>
</comment>
<dbReference type="Gene3D" id="3.30.460.20">
    <property type="entry name" value="CorA soluble domain-like"/>
    <property type="match status" value="1"/>
</dbReference>
<reference evidence="13" key="1">
    <citation type="submission" date="2022-07" db="EMBL/GenBank/DDBJ databases">
        <title>Arcobacter roscoffensis sp. nov., a marine bacterium isolated from coastal seawater collected from Roscoff, France.</title>
        <authorList>
            <person name="Pascual J."/>
            <person name="Lepeaux C."/>
            <person name="Methner A."/>
            <person name="Overmann J."/>
        </authorList>
    </citation>
    <scope>NUCLEOTIDE SEQUENCE</scope>
    <source>
        <strain evidence="13">ARW1-2F2</strain>
    </source>
</reference>
<dbReference type="InterPro" id="IPR045861">
    <property type="entry name" value="CorA_cytoplasmic_dom"/>
</dbReference>
<dbReference type="SUPFAM" id="SSF144083">
    <property type="entry name" value="Magnesium transport protein CorA, transmembrane region"/>
    <property type="match status" value="1"/>
</dbReference>
<evidence type="ECO:0000256" key="6">
    <source>
        <dbReference type="ARBA" id="ARBA00022692"/>
    </source>
</evidence>
<gene>
    <name evidence="13" type="ORF">NJU99_05290</name>
</gene>
<evidence type="ECO:0000256" key="8">
    <source>
        <dbReference type="ARBA" id="ARBA00022989"/>
    </source>
</evidence>
<evidence type="ECO:0000256" key="4">
    <source>
        <dbReference type="ARBA" id="ARBA00022475"/>
    </source>
</evidence>
<dbReference type="CDD" id="cd12833">
    <property type="entry name" value="ZntB-like_1"/>
    <property type="match status" value="1"/>
</dbReference>
<dbReference type="PANTHER" id="PTHR46494">
    <property type="entry name" value="CORA FAMILY METAL ION TRANSPORTER (EUROFUNG)"/>
    <property type="match status" value="1"/>
</dbReference>
<dbReference type="PANTHER" id="PTHR46494:SF3">
    <property type="entry name" value="ZINC TRANSPORT PROTEIN ZNTB"/>
    <property type="match status" value="1"/>
</dbReference>
<dbReference type="EMBL" id="CP100595">
    <property type="protein sequence ID" value="UTJ07512.1"/>
    <property type="molecule type" value="Genomic_DNA"/>
</dbReference>
<evidence type="ECO:0000256" key="2">
    <source>
        <dbReference type="ARBA" id="ARBA00009765"/>
    </source>
</evidence>
<evidence type="ECO:0000256" key="1">
    <source>
        <dbReference type="ARBA" id="ARBA00004651"/>
    </source>
</evidence>
<keyword evidence="11" id="KW-0175">Coiled coil</keyword>
<evidence type="ECO:0000313" key="14">
    <source>
        <dbReference type="Proteomes" id="UP001060012"/>
    </source>
</evidence>
<evidence type="ECO:0000313" key="13">
    <source>
        <dbReference type="EMBL" id="UTJ07512.1"/>
    </source>
</evidence>